<evidence type="ECO:0000313" key="2">
    <source>
        <dbReference type="Proteomes" id="UP000789901"/>
    </source>
</evidence>
<name>A0ABN7UJZ0_GIGMA</name>
<proteinExistence type="predicted"/>
<dbReference type="Proteomes" id="UP000789901">
    <property type="component" value="Unassembled WGS sequence"/>
</dbReference>
<protein>
    <submittedName>
        <fullName evidence="1">29979_t:CDS:1</fullName>
    </submittedName>
</protein>
<keyword evidence="2" id="KW-1185">Reference proteome</keyword>
<reference evidence="1 2" key="1">
    <citation type="submission" date="2021-06" db="EMBL/GenBank/DDBJ databases">
        <authorList>
            <person name="Kallberg Y."/>
            <person name="Tangrot J."/>
            <person name="Rosling A."/>
        </authorList>
    </citation>
    <scope>NUCLEOTIDE SEQUENCE [LARGE SCALE GENOMIC DNA]</scope>
    <source>
        <strain evidence="1 2">120-4 pot B 10/14</strain>
    </source>
</reference>
<comment type="caution">
    <text evidence="1">The sequence shown here is derived from an EMBL/GenBank/DDBJ whole genome shotgun (WGS) entry which is preliminary data.</text>
</comment>
<sequence>MNPTFISSTTVGTTEKPDGDALTNALSCKFSTEKKKNKNYPKITHGYVMDAPHYFG</sequence>
<gene>
    <name evidence="1" type="ORF">GMARGA_LOCUS7583</name>
</gene>
<organism evidence="1 2">
    <name type="scientific">Gigaspora margarita</name>
    <dbReference type="NCBI Taxonomy" id="4874"/>
    <lineage>
        <taxon>Eukaryota</taxon>
        <taxon>Fungi</taxon>
        <taxon>Fungi incertae sedis</taxon>
        <taxon>Mucoromycota</taxon>
        <taxon>Glomeromycotina</taxon>
        <taxon>Glomeromycetes</taxon>
        <taxon>Diversisporales</taxon>
        <taxon>Gigasporaceae</taxon>
        <taxon>Gigaspora</taxon>
    </lineage>
</organism>
<accession>A0ABN7UJZ0</accession>
<evidence type="ECO:0000313" key="1">
    <source>
        <dbReference type="EMBL" id="CAG8615730.1"/>
    </source>
</evidence>
<dbReference type="EMBL" id="CAJVQB010003714">
    <property type="protein sequence ID" value="CAG8615730.1"/>
    <property type="molecule type" value="Genomic_DNA"/>
</dbReference>